<dbReference type="GO" id="GO:0006508">
    <property type="term" value="P:proteolysis"/>
    <property type="evidence" value="ECO:0007669"/>
    <property type="project" value="UniProtKB-KW"/>
</dbReference>
<feature type="transmembrane region" description="Helical" evidence="1">
    <location>
        <begin position="231"/>
        <end position="256"/>
    </location>
</feature>
<reference evidence="3 4" key="1">
    <citation type="submission" date="2017-07" db="EMBL/GenBank/DDBJ databases">
        <authorList>
            <person name="Sun Z.S."/>
            <person name="Albrecht U."/>
            <person name="Echele G."/>
            <person name="Lee C.C."/>
        </authorList>
    </citation>
    <scope>NUCLEOTIDE SEQUENCE [LARGE SCALE GENOMIC DNA]</scope>
    <source>
        <strain evidence="3 4">P16-029</strain>
    </source>
</reference>
<comment type="caution">
    <text evidence="3">The sequence shown here is derived from an EMBL/GenBank/DDBJ whole genome shotgun (WGS) entry which is preliminary data.</text>
</comment>
<dbReference type="AlphaFoldDB" id="A0A3E2DKZ3"/>
<dbReference type="EMBL" id="NOWI01000003">
    <property type="protein sequence ID" value="RFT46067.1"/>
    <property type="molecule type" value="Genomic_DNA"/>
</dbReference>
<proteinExistence type="predicted"/>
<keyword evidence="1" id="KW-0812">Transmembrane</keyword>
<evidence type="ECO:0000313" key="4">
    <source>
        <dbReference type="Proteomes" id="UP000259211"/>
    </source>
</evidence>
<evidence type="ECO:0000313" key="3">
    <source>
        <dbReference type="EMBL" id="RFT46067.1"/>
    </source>
</evidence>
<feature type="transmembrane region" description="Helical" evidence="1">
    <location>
        <begin position="67"/>
        <end position="88"/>
    </location>
</feature>
<feature type="domain" description="CAAX prenyl protease 2/Lysostaphin resistance protein A-like" evidence="2">
    <location>
        <begin position="105"/>
        <end position="197"/>
    </location>
</feature>
<dbReference type="PANTHER" id="PTHR39430">
    <property type="entry name" value="MEMBRANE-ASSOCIATED PROTEASE-RELATED"/>
    <property type="match status" value="1"/>
</dbReference>
<sequence>MTILGVGQGGFALVLTALAGGHPDAQTSTILLLASFSGVWLLLWLWMRFVEQRPMVCLGLRGLARDIWIGVAIAVAVLAVDVAGMTASGQVRMAWARPDAMSAVLVAASLLLFVVQGCAEEVVLRGYLMQSVAAKWGVPAGLAIQAVVFAVLHGANPGMTSIALVNVAGYGLMLGLLVVWRGNLLAAMGFHSVWNWLQGVVLGLDVSGLGFRNTLMTADKTVGSHSWLTGGTFGAEGSIISTGVLVILITGLVVVIRRDWRKN</sequence>
<evidence type="ECO:0000256" key="1">
    <source>
        <dbReference type="SAM" id="Phobius"/>
    </source>
</evidence>
<keyword evidence="1" id="KW-1133">Transmembrane helix</keyword>
<keyword evidence="3" id="KW-0482">Metalloprotease</keyword>
<keyword evidence="3" id="KW-0378">Hydrolase</keyword>
<name>A0A3E2DKZ3_9ACTN</name>
<dbReference type="PANTHER" id="PTHR39430:SF1">
    <property type="entry name" value="PROTEASE"/>
    <property type="match status" value="1"/>
</dbReference>
<keyword evidence="3" id="KW-0645">Protease</keyword>
<dbReference type="RefSeq" id="WP_117188998.1">
    <property type="nucleotide sequence ID" value="NZ_AP024308.1"/>
</dbReference>
<keyword evidence="1" id="KW-0472">Membrane</keyword>
<protein>
    <submittedName>
        <fullName evidence="3">CPBP family intramembrane metalloprotease domain-containing protein</fullName>
    </submittedName>
</protein>
<dbReference type="GO" id="GO:0004175">
    <property type="term" value="F:endopeptidase activity"/>
    <property type="evidence" value="ECO:0007669"/>
    <property type="project" value="UniProtKB-ARBA"/>
</dbReference>
<dbReference type="Pfam" id="PF02517">
    <property type="entry name" value="Rce1-like"/>
    <property type="match status" value="1"/>
</dbReference>
<accession>A0A3E2DKZ3</accession>
<dbReference type="GO" id="GO:0080120">
    <property type="term" value="P:CAAX-box protein maturation"/>
    <property type="evidence" value="ECO:0007669"/>
    <property type="project" value="UniProtKB-ARBA"/>
</dbReference>
<feature type="transmembrane region" description="Helical" evidence="1">
    <location>
        <begin position="136"/>
        <end position="155"/>
    </location>
</feature>
<feature type="transmembrane region" description="Helical" evidence="1">
    <location>
        <begin position="100"/>
        <end position="124"/>
    </location>
</feature>
<dbReference type="Proteomes" id="UP000259211">
    <property type="component" value="Unassembled WGS sequence"/>
</dbReference>
<dbReference type="GO" id="GO:0008237">
    <property type="term" value="F:metallopeptidase activity"/>
    <property type="evidence" value="ECO:0007669"/>
    <property type="project" value="UniProtKB-KW"/>
</dbReference>
<organism evidence="3 4">
    <name type="scientific">Cutibacterium avidum</name>
    <dbReference type="NCBI Taxonomy" id="33010"/>
    <lineage>
        <taxon>Bacteria</taxon>
        <taxon>Bacillati</taxon>
        <taxon>Actinomycetota</taxon>
        <taxon>Actinomycetes</taxon>
        <taxon>Propionibacteriales</taxon>
        <taxon>Propionibacteriaceae</taxon>
        <taxon>Cutibacterium</taxon>
    </lineage>
</organism>
<feature type="transmembrane region" description="Helical" evidence="1">
    <location>
        <begin position="161"/>
        <end position="180"/>
    </location>
</feature>
<feature type="transmembrane region" description="Helical" evidence="1">
    <location>
        <begin position="192"/>
        <end position="211"/>
    </location>
</feature>
<feature type="transmembrane region" description="Helical" evidence="1">
    <location>
        <begin position="29"/>
        <end position="46"/>
    </location>
</feature>
<evidence type="ECO:0000259" key="2">
    <source>
        <dbReference type="Pfam" id="PF02517"/>
    </source>
</evidence>
<dbReference type="InterPro" id="IPR003675">
    <property type="entry name" value="Rce1/LyrA-like_dom"/>
</dbReference>
<gene>
    <name evidence="3" type="ORF">CHT91_03585</name>
</gene>